<evidence type="ECO:0000256" key="1">
    <source>
        <dbReference type="ARBA" id="ARBA00010605"/>
    </source>
</evidence>
<reference evidence="10 11" key="1">
    <citation type="submission" date="2015-09" db="EMBL/GenBank/DDBJ databases">
        <title>Sorangium comparison.</title>
        <authorList>
            <person name="Zaburannyi N."/>
            <person name="Bunk B."/>
            <person name="Overmann J."/>
            <person name="Mueller R."/>
        </authorList>
    </citation>
    <scope>NUCLEOTIDE SEQUENCE [LARGE SCALE GENOMIC DNA]</scope>
    <source>
        <strain evidence="10 11">So ceGT47</strain>
    </source>
</reference>
<dbReference type="GO" id="GO:1990904">
    <property type="term" value="C:ribonucleoprotein complex"/>
    <property type="evidence" value="ECO:0007669"/>
    <property type="project" value="UniProtKB-KW"/>
</dbReference>
<dbReference type="SUPFAM" id="SSF55658">
    <property type="entry name" value="L9 N-domain-like"/>
    <property type="match status" value="1"/>
</dbReference>
<dbReference type="AlphaFoldDB" id="A0A4V0NEB4"/>
<evidence type="ECO:0000259" key="9">
    <source>
        <dbReference type="PROSITE" id="PS00651"/>
    </source>
</evidence>
<evidence type="ECO:0000256" key="8">
    <source>
        <dbReference type="SAM" id="Coils"/>
    </source>
</evidence>
<proteinExistence type="inferred from homology"/>
<feature type="coiled-coil region" evidence="8">
    <location>
        <begin position="48"/>
        <end position="75"/>
    </location>
</feature>
<dbReference type="Pfam" id="PF01281">
    <property type="entry name" value="Ribosomal_L9_N"/>
    <property type="match status" value="1"/>
</dbReference>
<dbReference type="Pfam" id="PF03948">
    <property type="entry name" value="Ribosomal_L9_C"/>
    <property type="match status" value="1"/>
</dbReference>
<gene>
    <name evidence="7 10" type="primary">rplI</name>
    <name evidence="10" type="ORF">SOCEGT47_061300</name>
</gene>
<dbReference type="EMBL" id="CP012670">
    <property type="protein sequence ID" value="AUX25582.1"/>
    <property type="molecule type" value="Genomic_DNA"/>
</dbReference>
<dbReference type="InterPro" id="IPR020069">
    <property type="entry name" value="Ribosomal_bL9_C"/>
</dbReference>
<dbReference type="InterPro" id="IPR020070">
    <property type="entry name" value="Ribosomal_bL9_N"/>
</dbReference>
<feature type="domain" description="Ribosomal protein L9" evidence="9">
    <location>
        <begin position="17"/>
        <end position="44"/>
    </location>
</feature>
<evidence type="ECO:0000313" key="10">
    <source>
        <dbReference type="EMBL" id="AUX25582.1"/>
    </source>
</evidence>
<dbReference type="InterPro" id="IPR036791">
    <property type="entry name" value="Ribosomal_bL9_C_sf"/>
</dbReference>
<evidence type="ECO:0000256" key="2">
    <source>
        <dbReference type="ARBA" id="ARBA00022730"/>
    </source>
</evidence>
<dbReference type="InterPro" id="IPR036935">
    <property type="entry name" value="Ribosomal_bL9_N_sf"/>
</dbReference>
<sequence>MASHIHVVLTEDLHNVGKSGELVKVRPGFARNYLIPRGLAVGATAENVSRIEHEKRVAEARAAKTRSEAEQLAAKLGQVKLTISRPVGEGDKLYGSVTARDIEEALATQGFSVDRRRIETDTIKTLGAHPVVIRLAPAITATVEVTVAAK</sequence>
<evidence type="ECO:0000313" key="11">
    <source>
        <dbReference type="Proteomes" id="UP000295781"/>
    </source>
</evidence>
<dbReference type="PANTHER" id="PTHR21368">
    <property type="entry name" value="50S RIBOSOMAL PROTEIN L9"/>
    <property type="match status" value="1"/>
</dbReference>
<dbReference type="InterPro" id="IPR020594">
    <property type="entry name" value="Ribosomal_bL9_bac/chp"/>
</dbReference>
<dbReference type="RefSeq" id="WP_129352597.1">
    <property type="nucleotide sequence ID" value="NZ_CP012670.1"/>
</dbReference>
<evidence type="ECO:0000256" key="7">
    <source>
        <dbReference type="HAMAP-Rule" id="MF_00503"/>
    </source>
</evidence>
<keyword evidence="3 7" id="KW-0694">RNA-binding</keyword>
<accession>A0A4V0NEB4</accession>
<name>A0A4V0NEB4_SORCE</name>
<dbReference type="Gene3D" id="3.40.5.10">
    <property type="entry name" value="Ribosomal protein L9, N-terminal domain"/>
    <property type="match status" value="1"/>
</dbReference>
<dbReference type="GO" id="GO:0003735">
    <property type="term" value="F:structural constituent of ribosome"/>
    <property type="evidence" value="ECO:0007669"/>
    <property type="project" value="InterPro"/>
</dbReference>
<evidence type="ECO:0000256" key="5">
    <source>
        <dbReference type="ARBA" id="ARBA00023274"/>
    </source>
</evidence>
<keyword evidence="8" id="KW-0175">Coiled coil</keyword>
<dbReference type="PROSITE" id="PS00651">
    <property type="entry name" value="RIBOSOMAL_L9"/>
    <property type="match status" value="1"/>
</dbReference>
<comment type="similarity">
    <text evidence="1 7">Belongs to the bacterial ribosomal protein bL9 family.</text>
</comment>
<keyword evidence="2 7" id="KW-0699">rRNA-binding</keyword>
<dbReference type="InterPro" id="IPR009027">
    <property type="entry name" value="Ribosomal_bL9/RNase_H1_N"/>
</dbReference>
<evidence type="ECO:0000256" key="4">
    <source>
        <dbReference type="ARBA" id="ARBA00022980"/>
    </source>
</evidence>
<dbReference type="SUPFAM" id="SSF55653">
    <property type="entry name" value="Ribosomal protein L9 C-domain"/>
    <property type="match status" value="1"/>
</dbReference>
<dbReference type="InterPro" id="IPR000244">
    <property type="entry name" value="Ribosomal_bL9"/>
</dbReference>
<dbReference type="NCBIfam" id="TIGR00158">
    <property type="entry name" value="L9"/>
    <property type="match status" value="1"/>
</dbReference>
<keyword evidence="4 7" id="KW-0689">Ribosomal protein</keyword>
<evidence type="ECO:0000256" key="6">
    <source>
        <dbReference type="ARBA" id="ARBA00035292"/>
    </source>
</evidence>
<dbReference type="Gene3D" id="3.10.430.100">
    <property type="entry name" value="Ribosomal protein L9, C-terminal domain"/>
    <property type="match status" value="1"/>
</dbReference>
<comment type="function">
    <text evidence="7">Binds to the 23S rRNA.</text>
</comment>
<protein>
    <recommendedName>
        <fullName evidence="6 7">Large ribosomal subunit protein bL9</fullName>
    </recommendedName>
</protein>
<keyword evidence="5 7" id="KW-0687">Ribonucleoprotein</keyword>
<dbReference type="Proteomes" id="UP000295781">
    <property type="component" value="Chromosome"/>
</dbReference>
<dbReference type="GO" id="GO:0006412">
    <property type="term" value="P:translation"/>
    <property type="evidence" value="ECO:0007669"/>
    <property type="project" value="UniProtKB-UniRule"/>
</dbReference>
<organism evidence="10 11">
    <name type="scientific">Sorangium cellulosum</name>
    <name type="common">Polyangium cellulosum</name>
    <dbReference type="NCBI Taxonomy" id="56"/>
    <lineage>
        <taxon>Bacteria</taxon>
        <taxon>Pseudomonadati</taxon>
        <taxon>Myxococcota</taxon>
        <taxon>Polyangia</taxon>
        <taxon>Polyangiales</taxon>
        <taxon>Polyangiaceae</taxon>
        <taxon>Sorangium</taxon>
    </lineage>
</organism>
<dbReference type="HAMAP" id="MF_00503">
    <property type="entry name" value="Ribosomal_bL9"/>
    <property type="match status" value="1"/>
</dbReference>
<dbReference type="GO" id="GO:0005840">
    <property type="term" value="C:ribosome"/>
    <property type="evidence" value="ECO:0007669"/>
    <property type="project" value="UniProtKB-KW"/>
</dbReference>
<dbReference type="OrthoDB" id="9788336at2"/>
<dbReference type="GO" id="GO:0019843">
    <property type="term" value="F:rRNA binding"/>
    <property type="evidence" value="ECO:0007669"/>
    <property type="project" value="UniProtKB-UniRule"/>
</dbReference>
<evidence type="ECO:0000256" key="3">
    <source>
        <dbReference type="ARBA" id="ARBA00022884"/>
    </source>
</evidence>